<evidence type="ECO:0000313" key="6">
    <source>
        <dbReference type="Proteomes" id="UP001170379"/>
    </source>
</evidence>
<feature type="domain" description="Leucine-binding protein" evidence="4">
    <location>
        <begin position="40"/>
        <end position="397"/>
    </location>
</feature>
<dbReference type="InterPro" id="IPR028082">
    <property type="entry name" value="Peripla_BP_I"/>
</dbReference>
<feature type="signal peptide" evidence="3">
    <location>
        <begin position="1"/>
        <end position="28"/>
    </location>
</feature>
<feature type="chain" id="PRO_5045804297" description="Leucine-binding protein domain-containing protein" evidence="3">
    <location>
        <begin position="29"/>
        <end position="424"/>
    </location>
</feature>
<dbReference type="PANTHER" id="PTHR30483">
    <property type="entry name" value="LEUCINE-SPECIFIC-BINDING PROTEIN"/>
    <property type="match status" value="1"/>
</dbReference>
<evidence type="ECO:0000256" key="2">
    <source>
        <dbReference type="ARBA" id="ARBA00022729"/>
    </source>
</evidence>
<dbReference type="Pfam" id="PF13458">
    <property type="entry name" value="Peripla_BP_6"/>
    <property type="match status" value="1"/>
</dbReference>
<comment type="similarity">
    <text evidence="1">Belongs to the leucine-binding protein family.</text>
</comment>
<sequence length="424" mass="44388">MKRNRMNKKLIAGLAMTAVAAMTLTGCAANGGDGAEGDSVVIGRILPLTGALAGTGNRVADGSEIAREIINENGGINGVMVEYVTEDAPDDESARQAAERLLNQDIDIVMGTFGSSLALAAIPVITGEGGLYWETGASAVGITDGTYDNIYRASLTAKDIGVDAVTFAAEQLADDLGKSPEEMTVGWAGVNTSYGEDVFSGVTESAETYGMEIVLNAAYPVDSTDLNNVALQIRDANPDILILTSYDADAAALGRAMRASDVNPPVVIGSGGGHVNESWIESMGSSGNGVFNVGFSTQLNTEGLSDQAKAYYDEFIERYGESNNGAHPGAFDMNGFMGAMALFDTMMAADELTPEGIAAAADTIDIADRSNVDGSGLRFNEFGQNEAALFFVSQWQDGEIVPVFPVDLALAEPENVPLPAWDER</sequence>
<reference evidence="5" key="2">
    <citation type="journal article" date="2022" name="Sci. Rep.">
        <title>In silico prediction of the enzymes involved in the degradation of the herbicide molinate by Gulosibacter molinativorax ON4T.</title>
        <authorList>
            <person name="Lopes A.R."/>
            <person name="Bunin E."/>
            <person name="Viana A.T."/>
            <person name="Froufe H."/>
            <person name="Munoz-Merida A."/>
            <person name="Pinho D."/>
            <person name="Figueiredo J."/>
            <person name="Barroso C."/>
            <person name="Vaz-Moreira I."/>
            <person name="Bellanger X."/>
            <person name="Egas C."/>
            <person name="Nunes O.C."/>
        </authorList>
    </citation>
    <scope>NUCLEOTIDE SEQUENCE</scope>
    <source>
        <strain evidence="5">ON4</strain>
    </source>
</reference>
<dbReference type="EMBL" id="PXVD01000012">
    <property type="protein sequence ID" value="MDJ1371387.1"/>
    <property type="molecule type" value="Genomic_DNA"/>
</dbReference>
<organism evidence="5 6">
    <name type="scientific">Gulosibacter molinativorax</name>
    <dbReference type="NCBI Taxonomy" id="256821"/>
    <lineage>
        <taxon>Bacteria</taxon>
        <taxon>Bacillati</taxon>
        <taxon>Actinomycetota</taxon>
        <taxon>Actinomycetes</taxon>
        <taxon>Micrococcales</taxon>
        <taxon>Microbacteriaceae</taxon>
        <taxon>Gulosibacter</taxon>
    </lineage>
</organism>
<keyword evidence="2 3" id="KW-0732">Signal</keyword>
<comment type="caution">
    <text evidence="5">The sequence shown here is derived from an EMBL/GenBank/DDBJ whole genome shotgun (WGS) entry which is preliminary data.</text>
</comment>
<dbReference type="Gene3D" id="3.40.50.2300">
    <property type="match status" value="2"/>
</dbReference>
<accession>A0ABT7C8B3</accession>
<protein>
    <recommendedName>
        <fullName evidence="4">Leucine-binding protein domain-containing protein</fullName>
    </recommendedName>
</protein>
<reference evidence="5" key="1">
    <citation type="submission" date="2018-03" db="EMBL/GenBank/DDBJ databases">
        <authorList>
            <person name="Nunes O.C."/>
            <person name="Lopes A.R."/>
            <person name="Froufe H."/>
            <person name="Munoz-Merida A."/>
            <person name="Barroso C."/>
            <person name="Egas C."/>
        </authorList>
    </citation>
    <scope>NUCLEOTIDE SEQUENCE</scope>
    <source>
        <strain evidence="5">ON4</strain>
    </source>
</reference>
<evidence type="ECO:0000256" key="1">
    <source>
        <dbReference type="ARBA" id="ARBA00010062"/>
    </source>
</evidence>
<evidence type="ECO:0000259" key="4">
    <source>
        <dbReference type="Pfam" id="PF13458"/>
    </source>
</evidence>
<proteinExistence type="inferred from homology"/>
<dbReference type="SUPFAM" id="SSF53822">
    <property type="entry name" value="Periplasmic binding protein-like I"/>
    <property type="match status" value="1"/>
</dbReference>
<dbReference type="PROSITE" id="PS51257">
    <property type="entry name" value="PROKAR_LIPOPROTEIN"/>
    <property type="match status" value="1"/>
</dbReference>
<dbReference type="Proteomes" id="UP001170379">
    <property type="component" value="Unassembled WGS sequence"/>
</dbReference>
<evidence type="ECO:0000313" key="5">
    <source>
        <dbReference type="EMBL" id="MDJ1371387.1"/>
    </source>
</evidence>
<keyword evidence="6" id="KW-1185">Reference proteome</keyword>
<dbReference type="InterPro" id="IPR028081">
    <property type="entry name" value="Leu-bd"/>
</dbReference>
<dbReference type="InterPro" id="IPR051010">
    <property type="entry name" value="BCAA_transport"/>
</dbReference>
<evidence type="ECO:0000256" key="3">
    <source>
        <dbReference type="SAM" id="SignalP"/>
    </source>
</evidence>
<gene>
    <name evidence="5" type="ORF">C7K25_08405</name>
</gene>
<name>A0ABT7C8B3_9MICO</name>